<dbReference type="InterPro" id="IPR002933">
    <property type="entry name" value="Peptidase_M20"/>
</dbReference>
<evidence type="ECO:0000256" key="3">
    <source>
        <dbReference type="ARBA" id="ARBA00022801"/>
    </source>
</evidence>
<reference evidence="4" key="1">
    <citation type="submission" date="2018-05" db="EMBL/GenBank/DDBJ databases">
        <authorList>
            <person name="Lanie J.A."/>
            <person name="Ng W.-L."/>
            <person name="Kazmierczak K.M."/>
            <person name="Andrzejewski T.M."/>
            <person name="Davidsen T.M."/>
            <person name="Wayne K.J."/>
            <person name="Tettelin H."/>
            <person name="Glass J.I."/>
            <person name="Rusch D."/>
            <person name="Podicherti R."/>
            <person name="Tsui H.-C.T."/>
            <person name="Winkler M.E."/>
        </authorList>
    </citation>
    <scope>NUCLEOTIDE SEQUENCE</scope>
</reference>
<dbReference type="GO" id="GO:0008233">
    <property type="term" value="F:peptidase activity"/>
    <property type="evidence" value="ECO:0007669"/>
    <property type="project" value="UniProtKB-KW"/>
</dbReference>
<feature type="non-terminal residue" evidence="4">
    <location>
        <position position="174"/>
    </location>
</feature>
<keyword evidence="3" id="KW-0378">Hydrolase</keyword>
<dbReference type="Pfam" id="PF01546">
    <property type="entry name" value="Peptidase_M20"/>
    <property type="match status" value="1"/>
</dbReference>
<protein>
    <recommendedName>
        <fullName evidence="5">Peptidase M20 dimerisation domain-containing protein</fullName>
    </recommendedName>
</protein>
<dbReference type="PANTHER" id="PTHR43270:SF12">
    <property type="entry name" value="SUCCINYL-DIAMINOPIMELATE DESUCCINYLASE"/>
    <property type="match status" value="1"/>
</dbReference>
<dbReference type="GO" id="GO:0046872">
    <property type="term" value="F:metal ion binding"/>
    <property type="evidence" value="ECO:0007669"/>
    <property type="project" value="UniProtKB-KW"/>
</dbReference>
<dbReference type="InterPro" id="IPR051458">
    <property type="entry name" value="Cyt/Met_Dipeptidase"/>
</dbReference>
<dbReference type="SUPFAM" id="SSF53187">
    <property type="entry name" value="Zn-dependent exopeptidases"/>
    <property type="match status" value="1"/>
</dbReference>
<keyword evidence="1" id="KW-0645">Protease</keyword>
<evidence type="ECO:0000256" key="1">
    <source>
        <dbReference type="ARBA" id="ARBA00022670"/>
    </source>
</evidence>
<evidence type="ECO:0008006" key="5">
    <source>
        <dbReference type="Google" id="ProtNLM"/>
    </source>
</evidence>
<dbReference type="AlphaFoldDB" id="A0A382K5Y9"/>
<accession>A0A382K5Y9</accession>
<proteinExistence type="predicted"/>
<dbReference type="GO" id="GO:0006508">
    <property type="term" value="P:proteolysis"/>
    <property type="evidence" value="ECO:0007669"/>
    <property type="project" value="UniProtKB-KW"/>
</dbReference>
<evidence type="ECO:0000256" key="2">
    <source>
        <dbReference type="ARBA" id="ARBA00022723"/>
    </source>
</evidence>
<organism evidence="4">
    <name type="scientific">marine metagenome</name>
    <dbReference type="NCBI Taxonomy" id="408172"/>
    <lineage>
        <taxon>unclassified sequences</taxon>
        <taxon>metagenomes</taxon>
        <taxon>ecological metagenomes</taxon>
    </lineage>
</organism>
<evidence type="ECO:0000313" key="4">
    <source>
        <dbReference type="EMBL" id="SVC19589.1"/>
    </source>
</evidence>
<name>A0A382K5Y9_9ZZZZ</name>
<dbReference type="PANTHER" id="PTHR43270">
    <property type="entry name" value="BETA-ALA-HIS DIPEPTIDASE"/>
    <property type="match status" value="1"/>
</dbReference>
<sequence>MTPIRDVVSYIHDNKNKSLERLTDLCEIPSISTLPDHASDMRKAAEWLANEMQSLGMESIKIIPTDGHPVVYGDYLNVEDSPTVLIYGHYDVQPADPIGEWSSSPFIPTIRGENLYARGASDMKGQIMAVFSALEAWKNAGDGFPLNIKIMIEEEEEIGSPNLAGFVETNRDLL</sequence>
<gene>
    <name evidence="4" type="ORF">METZ01_LOCUS272443</name>
</gene>
<dbReference type="EMBL" id="UINC01078476">
    <property type="protein sequence ID" value="SVC19589.1"/>
    <property type="molecule type" value="Genomic_DNA"/>
</dbReference>
<dbReference type="Gene3D" id="3.40.630.10">
    <property type="entry name" value="Zn peptidases"/>
    <property type="match status" value="1"/>
</dbReference>
<keyword evidence="2" id="KW-0479">Metal-binding</keyword>